<dbReference type="AlphaFoldDB" id="B2IL57"/>
<dbReference type="SUPFAM" id="SSF53955">
    <property type="entry name" value="Lysozyme-like"/>
    <property type="match status" value="1"/>
</dbReference>
<dbReference type="Proteomes" id="UP000001695">
    <property type="component" value="Plasmid pBIND01"/>
</dbReference>
<dbReference type="RefSeq" id="WP_012382870.1">
    <property type="nucleotide sequence ID" value="NC_010580.1"/>
</dbReference>
<feature type="compositionally biased region" description="Low complexity" evidence="1">
    <location>
        <begin position="85"/>
        <end position="99"/>
    </location>
</feature>
<evidence type="ECO:0000313" key="3">
    <source>
        <dbReference type="Proteomes" id="UP000001695"/>
    </source>
</evidence>
<dbReference type="OrthoDB" id="8451926at2"/>
<protein>
    <recommendedName>
        <fullName evidence="4">Transglycosylase SLT domain-containing protein</fullName>
    </recommendedName>
</protein>
<feature type="region of interest" description="Disordered" evidence="1">
    <location>
        <begin position="71"/>
        <end position="109"/>
    </location>
</feature>
<keyword evidence="2" id="KW-0614">Plasmid</keyword>
<reference evidence="2 3" key="1">
    <citation type="submission" date="2008-03" db="EMBL/GenBank/DDBJ databases">
        <title>Complete sequence of plasmid1 of Beijerinckia indica subsp. indica ATCC 9039.</title>
        <authorList>
            <consortium name="US DOE Joint Genome Institute"/>
            <person name="Copeland A."/>
            <person name="Lucas S."/>
            <person name="Lapidus A."/>
            <person name="Glavina del Rio T."/>
            <person name="Dalin E."/>
            <person name="Tice H."/>
            <person name="Bruce D."/>
            <person name="Goodwin L."/>
            <person name="Pitluck S."/>
            <person name="LaButti K."/>
            <person name="Schmutz J."/>
            <person name="Larimer F."/>
            <person name="Land M."/>
            <person name="Hauser L."/>
            <person name="Kyrpides N."/>
            <person name="Mikhailova N."/>
            <person name="Dunfield P.F."/>
            <person name="Dedysh S.N."/>
            <person name="Liesack W."/>
            <person name="Saw J.H."/>
            <person name="Alam M."/>
            <person name="Chen Y."/>
            <person name="Murrell J.C."/>
            <person name="Richardson P."/>
        </authorList>
    </citation>
    <scope>NUCLEOTIDE SEQUENCE [LARGE SCALE GENOMIC DNA]</scope>
    <source>
        <strain evidence="3">ATCC 9039 / DSM 1715 / NCIMB 8712</strain>
        <plasmid evidence="2 3">pBIND01</plasmid>
    </source>
</reference>
<name>B2IL57_BEII9</name>
<evidence type="ECO:0000256" key="1">
    <source>
        <dbReference type="SAM" id="MobiDB-lite"/>
    </source>
</evidence>
<dbReference type="HOGENOM" id="CLU_1029669_0_0_5"/>
<evidence type="ECO:0008006" key="4">
    <source>
        <dbReference type="Google" id="ProtNLM"/>
    </source>
</evidence>
<geneLocation type="plasmid" evidence="2 3">
    <name>pBIND01</name>
</geneLocation>
<dbReference type="KEGG" id="bid:Bind_3705"/>
<dbReference type="Gene3D" id="1.10.530.10">
    <property type="match status" value="1"/>
</dbReference>
<sequence>MFCFIEDVESPDRSSGRRPLIFHLEVSLMAVGMAVVGMPKSHAAPGLATQNGLPEVPHEYVPEIGAPAFVYDTGPANGNPSTPVNSSTDNSSYSSLTGSTNGGSDNGGASLDTMLSKSWGTAAQAVAQAMGINPSALAATCMMESGCSNAGAASGSSASGAFQMINSTYTADINQAVASGLVSNYNVDTSLAGKMDPANEAIAASQDLKNAATRLQSMGISNPTVLDTRAVYQFGAGIGPSVAKADASANLNDIVGLTAQQLQNNGLTATTTVGQWRATVAQKLGNTANQVVLASQ</sequence>
<keyword evidence="3" id="KW-1185">Reference proteome</keyword>
<evidence type="ECO:0000313" key="2">
    <source>
        <dbReference type="EMBL" id="ACB97257.1"/>
    </source>
</evidence>
<dbReference type="EMBL" id="CP001017">
    <property type="protein sequence ID" value="ACB97257.1"/>
    <property type="molecule type" value="Genomic_DNA"/>
</dbReference>
<gene>
    <name evidence="2" type="ordered locus">Bind_3705</name>
</gene>
<dbReference type="InterPro" id="IPR023346">
    <property type="entry name" value="Lysozyme-like_dom_sf"/>
</dbReference>
<proteinExistence type="predicted"/>
<accession>B2IL57</accession>
<organism evidence="2 3">
    <name type="scientific">Beijerinckia indica subsp. indica (strain ATCC 9039 / DSM 1715 / NCIMB 8712)</name>
    <dbReference type="NCBI Taxonomy" id="395963"/>
    <lineage>
        <taxon>Bacteria</taxon>
        <taxon>Pseudomonadati</taxon>
        <taxon>Pseudomonadota</taxon>
        <taxon>Alphaproteobacteria</taxon>
        <taxon>Hyphomicrobiales</taxon>
        <taxon>Beijerinckiaceae</taxon>
        <taxon>Beijerinckia</taxon>
    </lineage>
</organism>